<feature type="region of interest" description="Disordered" evidence="1">
    <location>
        <begin position="38"/>
        <end position="60"/>
    </location>
</feature>
<dbReference type="HOGENOM" id="CLU_2941248_0_0_1"/>
<evidence type="ECO:0000313" key="2">
    <source>
        <dbReference type="EMBL" id="KIL64414.1"/>
    </source>
</evidence>
<accession>A0A0C2TC62</accession>
<sequence length="60" mass="6713">MRSRCWERRTCESTLDGGQWTLRQEGTEIDAYRSVNLGLSSHGDDSDKPGVSAEAAERLK</sequence>
<dbReference type="EMBL" id="KN818249">
    <property type="protein sequence ID" value="KIL64414.1"/>
    <property type="molecule type" value="Genomic_DNA"/>
</dbReference>
<gene>
    <name evidence="2" type="ORF">M378DRAFT_585815</name>
</gene>
<dbReference type="AlphaFoldDB" id="A0A0C2TC62"/>
<evidence type="ECO:0000313" key="3">
    <source>
        <dbReference type="Proteomes" id="UP000054549"/>
    </source>
</evidence>
<reference evidence="2 3" key="1">
    <citation type="submission" date="2014-04" db="EMBL/GenBank/DDBJ databases">
        <title>Evolutionary Origins and Diversification of the Mycorrhizal Mutualists.</title>
        <authorList>
            <consortium name="DOE Joint Genome Institute"/>
            <consortium name="Mycorrhizal Genomics Consortium"/>
            <person name="Kohler A."/>
            <person name="Kuo A."/>
            <person name="Nagy L.G."/>
            <person name="Floudas D."/>
            <person name="Copeland A."/>
            <person name="Barry K.W."/>
            <person name="Cichocki N."/>
            <person name="Veneault-Fourrey C."/>
            <person name="LaButti K."/>
            <person name="Lindquist E.A."/>
            <person name="Lipzen A."/>
            <person name="Lundell T."/>
            <person name="Morin E."/>
            <person name="Murat C."/>
            <person name="Riley R."/>
            <person name="Ohm R."/>
            <person name="Sun H."/>
            <person name="Tunlid A."/>
            <person name="Henrissat B."/>
            <person name="Grigoriev I.V."/>
            <person name="Hibbett D.S."/>
            <person name="Martin F."/>
        </authorList>
    </citation>
    <scope>NUCLEOTIDE SEQUENCE [LARGE SCALE GENOMIC DNA]</scope>
    <source>
        <strain evidence="2 3">Koide BX008</strain>
    </source>
</reference>
<keyword evidence="3" id="KW-1185">Reference proteome</keyword>
<dbReference type="InParanoid" id="A0A0C2TC62"/>
<name>A0A0C2TC62_AMAMK</name>
<proteinExistence type="predicted"/>
<organism evidence="2 3">
    <name type="scientific">Amanita muscaria (strain Koide BX008)</name>
    <dbReference type="NCBI Taxonomy" id="946122"/>
    <lineage>
        <taxon>Eukaryota</taxon>
        <taxon>Fungi</taxon>
        <taxon>Dikarya</taxon>
        <taxon>Basidiomycota</taxon>
        <taxon>Agaricomycotina</taxon>
        <taxon>Agaricomycetes</taxon>
        <taxon>Agaricomycetidae</taxon>
        <taxon>Agaricales</taxon>
        <taxon>Pluteineae</taxon>
        <taxon>Amanitaceae</taxon>
        <taxon>Amanita</taxon>
    </lineage>
</organism>
<evidence type="ECO:0000256" key="1">
    <source>
        <dbReference type="SAM" id="MobiDB-lite"/>
    </source>
</evidence>
<protein>
    <submittedName>
        <fullName evidence="2">Uncharacterized protein</fullName>
    </submittedName>
</protein>
<dbReference type="Proteomes" id="UP000054549">
    <property type="component" value="Unassembled WGS sequence"/>
</dbReference>